<name>A0A2S7I593_9FLAO</name>
<dbReference type="Proteomes" id="UP000238565">
    <property type="component" value="Unassembled WGS sequence"/>
</dbReference>
<protein>
    <submittedName>
        <fullName evidence="1">Uncharacterized protein</fullName>
    </submittedName>
</protein>
<dbReference type="RefSeq" id="WP_104793440.1">
    <property type="nucleotide sequence ID" value="NZ_PTPZ01000003.1"/>
</dbReference>
<evidence type="ECO:0000313" key="2">
    <source>
        <dbReference type="Proteomes" id="UP000238565"/>
    </source>
</evidence>
<dbReference type="AlphaFoldDB" id="A0A2S7I593"/>
<comment type="caution">
    <text evidence="1">The sequence shown here is derived from an EMBL/GenBank/DDBJ whole genome shotgun (WGS) entry which is preliminary data.</text>
</comment>
<organism evidence="1 2">
    <name type="scientific">Cloacibacterium normanense</name>
    <dbReference type="NCBI Taxonomy" id="237258"/>
    <lineage>
        <taxon>Bacteria</taxon>
        <taxon>Pseudomonadati</taxon>
        <taxon>Bacteroidota</taxon>
        <taxon>Flavobacteriia</taxon>
        <taxon>Flavobacteriales</taxon>
        <taxon>Weeksellaceae</taxon>
    </lineage>
</organism>
<sequence>MTFDKFDESFLEVPIIKNNKVEHVMFVKRIDNTIYFRRKTDDASSIKFFQALIFKDRDHLKPKFQNTNSQLARGMTCITREVIWTWTDTVTGEVLYTQSYYTTTCVQTGFEIPSTCLDPSGDCTGGSGTPPVGGGYTYPIDEQPTEPQPCEKIQAVGKDSVTKNSMKNLKTKTNDNKEHAYFLWQDNSGNIQNDIYGTGPVGEAGVRVQFNAGDKFAAFIHSHYQASQILSTFSFDDFITLCTMIQHNAIKDVNTFIAGVVTPYGSPQGNQYYMVIDDPSKFANFASQFFINGVYDKSTGEFFNNIYDQRVNYKNTATENEKNLVNFLQLFDTGLQLMKGDNEMNNWSLLTKNNNGTIVPINCNN</sequence>
<dbReference type="EMBL" id="PTPZ01000003">
    <property type="protein sequence ID" value="PPZ91741.1"/>
    <property type="molecule type" value="Genomic_DNA"/>
</dbReference>
<reference evidence="1 2" key="1">
    <citation type="submission" date="2018-02" db="EMBL/GenBank/DDBJ databases">
        <title>Draft genome sequence of bacterial isolates from marine environment.</title>
        <authorList>
            <person name="Singh S.K."/>
            <person name="Hill R."/>
            <person name="Major S."/>
            <person name="Cai H."/>
            <person name="Li Y."/>
        </authorList>
    </citation>
    <scope>NUCLEOTIDE SEQUENCE [LARGE SCALE GENOMIC DNA]</scope>
    <source>
        <strain evidence="1 2">IMET F</strain>
    </source>
</reference>
<accession>A0A2S7I593</accession>
<gene>
    <name evidence="1" type="ORF">C3729_06660</name>
</gene>
<evidence type="ECO:0000313" key="1">
    <source>
        <dbReference type="EMBL" id="PPZ91741.1"/>
    </source>
</evidence>
<proteinExistence type="predicted"/>